<dbReference type="PANTHER" id="PTHR36566:SF1">
    <property type="entry name" value="PYRIDINIUM-3,5-BISTHIOCARBOXYLIC ACID MONONUCLEOTIDE NICKEL INSERTION PROTEIN"/>
    <property type="match status" value="1"/>
</dbReference>
<sequence length="160" mass="18926">MQQQFPHTEEHVDHDMVKMEINLDDIPGEWLGYVMDRLFEAGANDVFYTPIYMKKNRPGVMLQLLCEQKKINEMKKIVFAETTTLGIRYYPLYVHRLARKFYKVQTEWGEVTVKQGLHEGKIVQNALEYEDCRKIAKANNVPIKEVYQKVWGKIGTNQWE</sequence>
<gene>
    <name evidence="2" type="ORF">J2S10_002544</name>
</gene>
<protein>
    <submittedName>
        <fullName evidence="2">Uncharacterized protein (DUF111 family)</fullName>
    </submittedName>
</protein>
<name>A0ABT9XWW1_9BACI</name>
<comment type="caution">
    <text evidence="2">The sequence shown here is derived from an EMBL/GenBank/DDBJ whole genome shotgun (WGS) entry which is preliminary data.</text>
</comment>
<accession>A0ABT9XWW1</accession>
<dbReference type="RefSeq" id="WP_307408208.1">
    <property type="nucleotide sequence ID" value="NZ_JAUSTW010000004.1"/>
</dbReference>
<proteinExistence type="predicted"/>
<dbReference type="Pfam" id="PF01969">
    <property type="entry name" value="Ni_insertion"/>
    <property type="match status" value="1"/>
</dbReference>
<evidence type="ECO:0000313" key="2">
    <source>
        <dbReference type="EMBL" id="MDQ0199362.1"/>
    </source>
</evidence>
<dbReference type="Proteomes" id="UP001224122">
    <property type="component" value="Unassembled WGS sequence"/>
</dbReference>
<dbReference type="InterPro" id="IPR002822">
    <property type="entry name" value="Ni_insertion"/>
</dbReference>
<evidence type="ECO:0000256" key="1">
    <source>
        <dbReference type="ARBA" id="ARBA00022596"/>
    </source>
</evidence>
<keyword evidence="3" id="KW-1185">Reference proteome</keyword>
<evidence type="ECO:0000313" key="3">
    <source>
        <dbReference type="Proteomes" id="UP001224122"/>
    </source>
</evidence>
<dbReference type="EMBL" id="JAUSTW010000004">
    <property type="protein sequence ID" value="MDQ0199362.1"/>
    <property type="molecule type" value="Genomic_DNA"/>
</dbReference>
<reference evidence="2 3" key="1">
    <citation type="submission" date="2023-07" db="EMBL/GenBank/DDBJ databases">
        <title>Genomic Encyclopedia of Type Strains, Phase IV (KMG-IV): sequencing the most valuable type-strain genomes for metagenomic binning, comparative biology and taxonomic classification.</title>
        <authorList>
            <person name="Goeker M."/>
        </authorList>
    </citation>
    <scope>NUCLEOTIDE SEQUENCE [LARGE SCALE GENOMIC DNA]</scope>
    <source>
        <strain evidence="2 3">DSM 27594</strain>
    </source>
</reference>
<dbReference type="Gene3D" id="3.30.70.1380">
    <property type="entry name" value="Transcriptional regulatory protein pf0864 domain like"/>
    <property type="match status" value="1"/>
</dbReference>
<dbReference type="Gene3D" id="3.10.20.300">
    <property type="entry name" value="mk0293 like domain"/>
    <property type="match status" value="1"/>
</dbReference>
<organism evidence="2 3">
    <name type="scientific">Neobacillus ginsengisoli</name>
    <dbReference type="NCBI Taxonomy" id="904295"/>
    <lineage>
        <taxon>Bacteria</taxon>
        <taxon>Bacillati</taxon>
        <taxon>Bacillota</taxon>
        <taxon>Bacilli</taxon>
        <taxon>Bacillales</taxon>
        <taxon>Bacillaceae</taxon>
        <taxon>Neobacillus</taxon>
    </lineage>
</organism>
<dbReference type="PANTHER" id="PTHR36566">
    <property type="entry name" value="NICKEL INSERTION PROTEIN-RELATED"/>
    <property type="match status" value="1"/>
</dbReference>
<keyword evidence="1" id="KW-0533">Nickel</keyword>